<proteinExistence type="predicted"/>
<dbReference type="EMBL" id="CM001886">
    <property type="protein sequence ID" value="EOY17007.1"/>
    <property type="molecule type" value="Genomic_DNA"/>
</dbReference>
<dbReference type="Proteomes" id="UP000026915">
    <property type="component" value="Chromosome 8"/>
</dbReference>
<accession>A0A061FJZ6</accession>
<name>A0A061FJZ6_THECC</name>
<evidence type="ECO:0000313" key="2">
    <source>
        <dbReference type="Proteomes" id="UP000026915"/>
    </source>
</evidence>
<organism evidence="1 2">
    <name type="scientific">Theobroma cacao</name>
    <name type="common">Cacao</name>
    <name type="synonym">Cocoa</name>
    <dbReference type="NCBI Taxonomy" id="3641"/>
    <lineage>
        <taxon>Eukaryota</taxon>
        <taxon>Viridiplantae</taxon>
        <taxon>Streptophyta</taxon>
        <taxon>Embryophyta</taxon>
        <taxon>Tracheophyta</taxon>
        <taxon>Spermatophyta</taxon>
        <taxon>Magnoliopsida</taxon>
        <taxon>eudicotyledons</taxon>
        <taxon>Gunneridae</taxon>
        <taxon>Pentapetalae</taxon>
        <taxon>rosids</taxon>
        <taxon>malvids</taxon>
        <taxon>Malvales</taxon>
        <taxon>Malvaceae</taxon>
        <taxon>Byttnerioideae</taxon>
        <taxon>Theobroma</taxon>
    </lineage>
</organism>
<dbReference type="Gramene" id="EOY17007">
    <property type="protein sequence ID" value="EOY17007"/>
    <property type="gene ID" value="TCM_036143"/>
</dbReference>
<reference evidence="1 2" key="1">
    <citation type="journal article" date="2013" name="Genome Biol.">
        <title>The genome sequence of the most widely cultivated cacao type and its use to identify candidate genes regulating pod color.</title>
        <authorList>
            <person name="Motamayor J.C."/>
            <person name="Mockaitis K."/>
            <person name="Schmutz J."/>
            <person name="Haiminen N."/>
            <person name="Iii D.L."/>
            <person name="Cornejo O."/>
            <person name="Findley S.D."/>
            <person name="Zheng P."/>
            <person name="Utro F."/>
            <person name="Royaert S."/>
            <person name="Saski C."/>
            <person name="Jenkins J."/>
            <person name="Podicheti R."/>
            <person name="Zhao M."/>
            <person name="Scheffler B.E."/>
            <person name="Stack J.C."/>
            <person name="Feltus F.A."/>
            <person name="Mustiga G.M."/>
            <person name="Amores F."/>
            <person name="Phillips W."/>
            <person name="Marelli J.P."/>
            <person name="May G.D."/>
            <person name="Shapiro H."/>
            <person name="Ma J."/>
            <person name="Bustamante C.D."/>
            <person name="Schnell R.J."/>
            <person name="Main D."/>
            <person name="Gilbert D."/>
            <person name="Parida L."/>
            <person name="Kuhn D.N."/>
        </authorList>
    </citation>
    <scope>NUCLEOTIDE SEQUENCE [LARGE SCALE GENOMIC DNA]</scope>
    <source>
        <strain evidence="2">cv. Matina 1-6</strain>
    </source>
</reference>
<dbReference type="AlphaFoldDB" id="A0A061FJZ6"/>
<keyword evidence="2" id="KW-1185">Reference proteome</keyword>
<protein>
    <submittedName>
        <fullName evidence="1">Uncharacterized protein</fullName>
    </submittedName>
</protein>
<sequence>MLNEVHHVLIKDDRRRDYDASIGPIKVQFGKTISGYSPWKGLLRPQAIFVDANPFIVYSFTPFQDTYIAHYAINSSLLFHSHTLSCNGL</sequence>
<dbReference type="STRING" id="3641.A0A061FJZ6"/>
<dbReference type="HOGENOM" id="CLU_2459231_0_0_1"/>
<evidence type="ECO:0000313" key="1">
    <source>
        <dbReference type="EMBL" id="EOY17007.1"/>
    </source>
</evidence>
<gene>
    <name evidence="1" type="ORF">TCM_036143</name>
</gene>
<dbReference type="InParanoid" id="A0A061FJZ6"/>